<keyword evidence="1" id="KW-0472">Membrane</keyword>
<organism evidence="2 3">
    <name type="scientific">Staphylococcus hsinchuensis</name>
    <dbReference type="NCBI Taxonomy" id="3051183"/>
    <lineage>
        <taxon>Bacteria</taxon>
        <taxon>Bacillati</taxon>
        <taxon>Bacillota</taxon>
        <taxon>Bacilli</taxon>
        <taxon>Bacillales</taxon>
        <taxon>Staphylococcaceae</taxon>
        <taxon>Staphylococcus</taxon>
    </lineage>
</organism>
<protein>
    <recommendedName>
        <fullName evidence="4">Mobilization protein</fullName>
    </recommendedName>
</protein>
<gene>
    <name evidence="2" type="ORF">QQM35_09405</name>
</gene>
<evidence type="ECO:0000313" key="3">
    <source>
        <dbReference type="Proteomes" id="UP001436297"/>
    </source>
</evidence>
<proteinExistence type="predicted"/>
<dbReference type="Proteomes" id="UP001436297">
    <property type="component" value="Chromosome"/>
</dbReference>
<keyword evidence="1" id="KW-0812">Transmembrane</keyword>
<sequence>MESPILLKRLLIPVYFILVFLLFLLFCVHIKTEVFAIYVLIFMLFGLGIASIIYNYKIKQ</sequence>
<keyword evidence="1" id="KW-1133">Transmembrane helix</keyword>
<accession>A0ABZ3EC84</accession>
<dbReference type="EMBL" id="CP128355">
    <property type="protein sequence ID" value="XAF70278.1"/>
    <property type="molecule type" value="Genomic_DNA"/>
</dbReference>
<feature type="transmembrane region" description="Helical" evidence="1">
    <location>
        <begin position="37"/>
        <end position="56"/>
    </location>
</feature>
<evidence type="ECO:0000256" key="1">
    <source>
        <dbReference type="SAM" id="Phobius"/>
    </source>
</evidence>
<name>A0ABZ3EC84_9STAP</name>
<keyword evidence="3" id="KW-1185">Reference proteome</keyword>
<evidence type="ECO:0000313" key="2">
    <source>
        <dbReference type="EMBL" id="XAF70278.1"/>
    </source>
</evidence>
<reference evidence="2 3" key="1">
    <citation type="journal article" date="2024" name="Pathogens">
        <title>Staphylococcus hsinchuensis sp. nov., Isolated from Soymilk.</title>
        <authorList>
            <person name="Wang Y.T."/>
            <person name="Lin Y.C."/>
            <person name="Hsieh Y.H."/>
            <person name="Lin Y.T."/>
            <person name="Hamada M."/>
            <person name="Chen C.C."/>
            <person name="Liou J.S."/>
            <person name="Lee A.Y."/>
            <person name="Zhang W.L."/>
            <person name="Chen Y.T."/>
            <person name="Huang C.H."/>
        </authorList>
    </citation>
    <scope>NUCLEOTIDE SEQUENCE [LARGE SCALE GENOMIC DNA]</scope>
    <source>
        <strain evidence="2 3">H164</strain>
    </source>
</reference>
<evidence type="ECO:0008006" key="4">
    <source>
        <dbReference type="Google" id="ProtNLM"/>
    </source>
</evidence>
<feature type="transmembrane region" description="Helical" evidence="1">
    <location>
        <begin position="12"/>
        <end position="31"/>
    </location>
</feature>